<proteinExistence type="predicted"/>
<dbReference type="SUPFAM" id="SSF56112">
    <property type="entry name" value="Protein kinase-like (PK-like)"/>
    <property type="match status" value="1"/>
</dbReference>
<dbReference type="Gene3D" id="3.30.200.150">
    <property type="match status" value="1"/>
</dbReference>
<name>A0A1Q5Q9A0_TALAT</name>
<dbReference type="EMBL" id="LFMY01000005">
    <property type="protein sequence ID" value="OKL60599.1"/>
    <property type="molecule type" value="Genomic_DNA"/>
</dbReference>
<evidence type="ECO:0008006" key="3">
    <source>
        <dbReference type="Google" id="ProtNLM"/>
    </source>
</evidence>
<dbReference type="RefSeq" id="XP_020120720.1">
    <property type="nucleotide sequence ID" value="XM_020266322.1"/>
</dbReference>
<dbReference type="InterPro" id="IPR051678">
    <property type="entry name" value="AGP_Transferase"/>
</dbReference>
<reference evidence="1 2" key="1">
    <citation type="submission" date="2015-06" db="EMBL/GenBank/DDBJ databases">
        <title>Talaromyces atroroseus IBT 11181 draft genome.</title>
        <authorList>
            <person name="Rasmussen K.B."/>
            <person name="Rasmussen S."/>
            <person name="Petersen B."/>
            <person name="Sicheritz-Ponten T."/>
            <person name="Mortensen U.H."/>
            <person name="Thrane U."/>
        </authorList>
    </citation>
    <scope>NUCLEOTIDE SEQUENCE [LARGE SCALE GENOMIC DNA]</scope>
    <source>
        <strain evidence="1 2">IBT 11181</strain>
    </source>
</reference>
<gene>
    <name evidence="1" type="ORF">UA08_04042</name>
</gene>
<accession>A0A1Q5Q9A0</accession>
<dbReference type="PANTHER" id="PTHR21310:SF59">
    <property type="entry name" value="AMINOGLYCOSIDE PHOSPHOTRANSFERASE DOMAIN-CONTAINING PROTEIN"/>
    <property type="match status" value="1"/>
</dbReference>
<protein>
    <recommendedName>
        <fullName evidence="3">Aminoglycoside phosphotransferase domain-containing protein</fullName>
    </recommendedName>
</protein>
<evidence type="ECO:0000313" key="2">
    <source>
        <dbReference type="Proteomes" id="UP000214365"/>
    </source>
</evidence>
<dbReference type="Proteomes" id="UP000214365">
    <property type="component" value="Unassembled WGS sequence"/>
</dbReference>
<keyword evidence="2" id="KW-1185">Reference proteome</keyword>
<dbReference type="Gene3D" id="3.90.1200.10">
    <property type="match status" value="1"/>
</dbReference>
<dbReference type="InterPro" id="IPR011009">
    <property type="entry name" value="Kinase-like_dom_sf"/>
</dbReference>
<dbReference type="AlphaFoldDB" id="A0A1Q5Q9A0"/>
<sequence>MRLPSLEFSGGDFLGKASHDINFSASVSAGYAISENSRFENVVQLLFPHTVQLRTTHRLSADVHRIYQLDLSNGYQLVVKFSPPPALPLLRREQLSLETEAHALTILAQLGHPCIPRLFRYMPCDPSSSASFLVRQYINGTLLPEMRSQLSPGDCRNLDRHLGSLVRAISQQVSTSFGSLGQAAAGTGSSSWRESFISLFEEVLRDAEDMMIHLPYDQIRREISRLGPALDEITVPRLVVVNFGRPSDVLLDPNLKQLSGILDLGSAIWGDVLMAEMFEAPSDAFLAGFGPIPSSGRYQSMRSML</sequence>
<comment type="caution">
    <text evidence="1">The sequence shown here is derived from an EMBL/GenBank/DDBJ whole genome shotgun (WGS) entry which is preliminary data.</text>
</comment>
<evidence type="ECO:0000313" key="1">
    <source>
        <dbReference type="EMBL" id="OKL60599.1"/>
    </source>
</evidence>
<dbReference type="GeneID" id="31003797"/>
<organism evidence="1 2">
    <name type="scientific">Talaromyces atroroseus</name>
    <dbReference type="NCBI Taxonomy" id="1441469"/>
    <lineage>
        <taxon>Eukaryota</taxon>
        <taxon>Fungi</taxon>
        <taxon>Dikarya</taxon>
        <taxon>Ascomycota</taxon>
        <taxon>Pezizomycotina</taxon>
        <taxon>Eurotiomycetes</taxon>
        <taxon>Eurotiomycetidae</taxon>
        <taxon>Eurotiales</taxon>
        <taxon>Trichocomaceae</taxon>
        <taxon>Talaromyces</taxon>
        <taxon>Talaromyces sect. Trachyspermi</taxon>
    </lineage>
</organism>
<dbReference type="OrthoDB" id="5210591at2759"/>
<dbReference type="PANTHER" id="PTHR21310">
    <property type="entry name" value="AMINOGLYCOSIDE PHOSPHOTRANSFERASE-RELATED-RELATED"/>
    <property type="match status" value="1"/>
</dbReference>